<keyword evidence="5" id="KW-1185">Reference proteome</keyword>
<dbReference type="Gene3D" id="3.10.129.10">
    <property type="entry name" value="Hotdog Thioesterase"/>
    <property type="match status" value="1"/>
</dbReference>
<dbReference type="EMBL" id="CP038624">
    <property type="protein sequence ID" value="QBY46910.1"/>
    <property type="molecule type" value="Genomic_DNA"/>
</dbReference>
<accession>A0A4P7L7C6</accession>
<name>A0A4P7L7C6_9GAMM</name>
<dbReference type="GeneID" id="39751681"/>
<keyword evidence="2" id="KW-0614">Plasmid</keyword>
<gene>
    <name evidence="1" type="ORF">ArsFIN_49410</name>
    <name evidence="2" type="ORF">ArsFIN_55210</name>
    <name evidence="3" type="ORF">QE258_25410</name>
</gene>
<keyword evidence="3" id="KW-0378">Hydrolase</keyword>
<geneLocation type="plasmid" evidence="1">
    <name>pArsFIN6</name>
</geneLocation>
<dbReference type="Proteomes" id="UP001177592">
    <property type="component" value="Plasmid paNv_CAN6"/>
</dbReference>
<dbReference type="KEGG" id="ans:ArsFIN_55210"/>
<dbReference type="Proteomes" id="UP000295134">
    <property type="component" value="Plasmid pArsFIN6"/>
</dbReference>
<dbReference type="EC" id="3.1.2.-" evidence="3"/>
<geneLocation type="plasmid" evidence="2">
    <name>pArsFIN12</name>
</geneLocation>
<geneLocation type="plasmid" evidence="3 5">
    <name>paNv_CAN6</name>
</geneLocation>
<evidence type="ECO:0000313" key="4">
    <source>
        <dbReference type="Proteomes" id="UP000295134"/>
    </source>
</evidence>
<protein>
    <submittedName>
        <fullName evidence="3">Acyl-CoA thioesterase</fullName>
        <ecNumber evidence="3">3.1.2.-</ecNumber>
    </submittedName>
</protein>
<dbReference type="InterPro" id="IPR029069">
    <property type="entry name" value="HotDog_dom_sf"/>
</dbReference>
<dbReference type="CDD" id="cd00586">
    <property type="entry name" value="4HBT"/>
    <property type="match status" value="1"/>
</dbReference>
<dbReference type="KEGG" id="ans:ArsFIN_49410"/>
<evidence type="ECO:0000313" key="1">
    <source>
        <dbReference type="EMBL" id="QBY46330.1"/>
    </source>
</evidence>
<organism evidence="2 4">
    <name type="scientific">Arsenophonus nasoniae</name>
    <name type="common">son-killer infecting Nasonia vitripennis</name>
    <dbReference type="NCBI Taxonomy" id="638"/>
    <lineage>
        <taxon>Bacteria</taxon>
        <taxon>Pseudomonadati</taxon>
        <taxon>Pseudomonadota</taxon>
        <taxon>Gammaproteobacteria</taxon>
        <taxon>Enterobacterales</taxon>
        <taxon>Morganellaceae</taxon>
        <taxon>Arsenophonus</taxon>
    </lineage>
</organism>
<dbReference type="EMBL" id="CP123529">
    <property type="protein sequence ID" value="WGM08638.1"/>
    <property type="molecule type" value="Genomic_DNA"/>
</dbReference>
<geneLocation type="plasmid" evidence="4">
    <name>parsfin6</name>
</geneLocation>
<dbReference type="RefSeq" id="WP_026824105.1">
    <property type="nucleotide sequence ID" value="NZ_CP038618.1"/>
</dbReference>
<reference evidence="3" key="2">
    <citation type="submission" date="2023-04" db="EMBL/GenBank/DDBJ databases">
        <title>Genome dynamics across the evolutionary transition to endosymbiosis.</title>
        <authorList>
            <person name="Siozios S."/>
            <person name="Nadal-Jimenez P."/>
            <person name="Azagi T."/>
            <person name="Sprong H."/>
            <person name="Frost C.L."/>
            <person name="Parratt S.R."/>
            <person name="Taylor G."/>
            <person name="Brettell L."/>
            <person name="Lew K.C."/>
            <person name="Croft L."/>
            <person name="King K.C."/>
            <person name="Brockhurst M.A."/>
            <person name="Hypsa V."/>
            <person name="Novakova E."/>
            <person name="Darby A.C."/>
            <person name="Hurst G.D.D."/>
        </authorList>
    </citation>
    <scope>NUCLEOTIDE SEQUENCE</scope>
    <source>
        <strain evidence="3">ANv_CAN</strain>
        <plasmid evidence="3">paNv_CAN6</plasmid>
    </source>
</reference>
<dbReference type="Proteomes" id="UP000295134">
    <property type="component" value="Plasmid pArsFIN12"/>
</dbReference>
<dbReference type="AlphaFoldDB" id="A0A4P7L7C6"/>
<dbReference type="Pfam" id="PF13279">
    <property type="entry name" value="4HBT_2"/>
    <property type="match status" value="1"/>
</dbReference>
<sequence>MFTKEYQIKDEHLDFQGVVDGLYYPFYMEWCRHAFMKECAKLDLEEEFKKGHIHTLLEYSIKFKKSLKKGDLINVTCSTQKSDKKNRINFFQQILVDNIVYAEAIFTATCIINGRPTVPDEVLKTINQ</sequence>
<evidence type="ECO:0000313" key="5">
    <source>
        <dbReference type="Proteomes" id="UP001177592"/>
    </source>
</evidence>
<evidence type="ECO:0000313" key="3">
    <source>
        <dbReference type="EMBL" id="WGM08638.1"/>
    </source>
</evidence>
<dbReference type="SUPFAM" id="SSF54637">
    <property type="entry name" value="Thioesterase/thiol ester dehydrase-isomerase"/>
    <property type="match status" value="1"/>
</dbReference>
<geneLocation type="plasmid" evidence="4">
    <name>parsfin12</name>
</geneLocation>
<evidence type="ECO:0000313" key="2">
    <source>
        <dbReference type="EMBL" id="QBY46910.1"/>
    </source>
</evidence>
<proteinExistence type="predicted"/>
<dbReference type="GO" id="GO:0016787">
    <property type="term" value="F:hydrolase activity"/>
    <property type="evidence" value="ECO:0007669"/>
    <property type="project" value="UniProtKB-KW"/>
</dbReference>
<dbReference type="EMBL" id="CP038618">
    <property type="protein sequence ID" value="QBY46330.1"/>
    <property type="molecule type" value="Genomic_DNA"/>
</dbReference>
<reference evidence="2 4" key="1">
    <citation type="submission" date="2019-03" db="EMBL/GenBank/DDBJ databases">
        <title>Long-read sequencing reveals hyperdense prophage content in a complex bacterial symbiont genome.</title>
        <authorList>
            <person name="Frost C.L."/>
            <person name="Siozios S."/>
            <person name="Nadal-Jimenez P."/>
            <person name="Brockhurst M.A."/>
            <person name="King K.C."/>
            <person name="Darby A.C."/>
            <person name="Hurst G.D.D."/>
        </authorList>
    </citation>
    <scope>NUCLEOTIDE SEQUENCE [LARGE SCALE GENOMIC DNA]</scope>
    <source>
        <strain evidence="2 4">FIN</strain>
        <plasmid evidence="4">parsfin12</plasmid>
        <plasmid evidence="2">pArsFIN12</plasmid>
        <plasmid evidence="1">pArsFIN6</plasmid>
        <plasmid evidence="4">parsfin6</plasmid>
    </source>
</reference>